<sequence length="178" mass="19235">MYAPLHRRGPSTPLFGVPAPATPISAPALAPSSSSSWTKTPDTTGQQLPSLSSVCEQRFGYASASDWADKDISAWQENLGGLPRRDIATTSQPPAKAKANANAGQSSKRQQLSMPTPTHLQVLHMPPLHPNTTLARDAFDPSSSLAHVGSMQAQLLAWERLLQDYPDDCFRDQMVSMI</sequence>
<feature type="region of interest" description="Disordered" evidence="1">
    <location>
        <begin position="1"/>
        <end position="51"/>
    </location>
</feature>
<feature type="region of interest" description="Disordered" evidence="1">
    <location>
        <begin position="79"/>
        <end position="112"/>
    </location>
</feature>
<organism evidence="2 3">
    <name type="scientific">Sporisorium scitamineum</name>
    <dbReference type="NCBI Taxonomy" id="49012"/>
    <lineage>
        <taxon>Eukaryota</taxon>
        <taxon>Fungi</taxon>
        <taxon>Dikarya</taxon>
        <taxon>Basidiomycota</taxon>
        <taxon>Ustilaginomycotina</taxon>
        <taxon>Ustilaginomycetes</taxon>
        <taxon>Ustilaginales</taxon>
        <taxon>Ustilaginaceae</taxon>
        <taxon>Sporisorium</taxon>
    </lineage>
</organism>
<evidence type="ECO:0000256" key="1">
    <source>
        <dbReference type="SAM" id="MobiDB-lite"/>
    </source>
</evidence>
<evidence type="ECO:0000313" key="3">
    <source>
        <dbReference type="Proteomes" id="UP000242770"/>
    </source>
</evidence>
<keyword evidence="3" id="KW-1185">Reference proteome</keyword>
<feature type="compositionally biased region" description="Low complexity" evidence="1">
    <location>
        <begin position="93"/>
        <end position="103"/>
    </location>
</feature>
<dbReference type="Proteomes" id="UP000242770">
    <property type="component" value="Unassembled WGS sequence"/>
</dbReference>
<evidence type="ECO:0000313" key="2">
    <source>
        <dbReference type="EMBL" id="CDS01520.1"/>
    </source>
</evidence>
<protein>
    <submittedName>
        <fullName evidence="2">Uncharacterized protein</fullName>
    </submittedName>
</protein>
<feature type="compositionally biased region" description="Low complexity" evidence="1">
    <location>
        <begin position="18"/>
        <end position="44"/>
    </location>
</feature>
<name>A0A0F7RYD3_9BASI</name>
<dbReference type="AlphaFoldDB" id="A0A0F7RYD3"/>
<dbReference type="EMBL" id="CCFA01004077">
    <property type="protein sequence ID" value="CDS01520.1"/>
    <property type="molecule type" value="Genomic_DNA"/>
</dbReference>
<gene>
    <name evidence="2" type="primary">SSCI68450.1</name>
</gene>
<proteinExistence type="predicted"/>
<reference evidence="3" key="1">
    <citation type="submission" date="2014-06" db="EMBL/GenBank/DDBJ databases">
        <authorList>
            <person name="Berkman P.J."/>
        </authorList>
    </citation>
    <scope>NUCLEOTIDE SEQUENCE [LARGE SCALE GENOMIC DNA]</scope>
</reference>
<accession>A0A0F7RYD3</accession>